<dbReference type="EMBL" id="JBHUGI010000027">
    <property type="protein sequence ID" value="MFD1928453.1"/>
    <property type="molecule type" value="Genomic_DNA"/>
</dbReference>
<evidence type="ECO:0000313" key="3">
    <source>
        <dbReference type="EMBL" id="MFD1928453.1"/>
    </source>
</evidence>
<dbReference type="InterPro" id="IPR053710">
    <property type="entry name" value="Arylamine_NAT_domain_sf"/>
</dbReference>
<dbReference type="Pfam" id="PF00797">
    <property type="entry name" value="Acetyltransf_2"/>
    <property type="match status" value="1"/>
</dbReference>
<protein>
    <submittedName>
        <fullName evidence="3">Arylamine N-acetyltransferase</fullName>
    </submittedName>
</protein>
<dbReference type="Proteomes" id="UP001597218">
    <property type="component" value="Unassembled WGS sequence"/>
</dbReference>
<gene>
    <name evidence="3" type="ORF">ACFSFY_10360</name>
</gene>
<accession>A0ABW4SG48</accession>
<dbReference type="PRINTS" id="PR01543">
    <property type="entry name" value="ANATRNSFRASE"/>
</dbReference>
<proteinExistence type="inferred from homology"/>
<organism evidence="3 4">
    <name type="scientific">Sporosarcina siberiensis</name>
    <dbReference type="NCBI Taxonomy" id="1365606"/>
    <lineage>
        <taxon>Bacteria</taxon>
        <taxon>Bacillati</taxon>
        <taxon>Bacillota</taxon>
        <taxon>Bacilli</taxon>
        <taxon>Bacillales</taxon>
        <taxon>Caryophanaceae</taxon>
        <taxon>Sporosarcina</taxon>
    </lineage>
</organism>
<keyword evidence="4" id="KW-1185">Reference proteome</keyword>
<reference evidence="4" key="1">
    <citation type="journal article" date="2019" name="Int. J. Syst. Evol. Microbiol.">
        <title>The Global Catalogue of Microorganisms (GCM) 10K type strain sequencing project: providing services to taxonomists for standard genome sequencing and annotation.</title>
        <authorList>
            <consortium name="The Broad Institute Genomics Platform"/>
            <consortium name="The Broad Institute Genome Sequencing Center for Infectious Disease"/>
            <person name="Wu L."/>
            <person name="Ma J."/>
        </authorList>
    </citation>
    <scope>NUCLEOTIDE SEQUENCE [LARGE SCALE GENOMIC DNA]</scope>
    <source>
        <strain evidence="4">CGMCC 4.7177</strain>
    </source>
</reference>
<sequence length="248" mass="28467">MLNMKNYLKRISASHYTTCSLQNLEELQSLHMQHIPFENLDVIRKVPIYLNLDTIYDKLVSRNRGGYCYELNGLFHWLLTELGYEASLVSATVRRMNGVWAKKDTHAAIIVQLDKPYLVDVGFGDSTILPIPLSGLERTDVSGAYKIEKQENDFYDLIQKRNDVERILYRFTTQPKKLIDFHEGCVFNQVAKESSFTHTDIITVATPLGRKTISDAQFIITENGVQQKKDLSSDEKDQILRSTFGIQI</sequence>
<comment type="similarity">
    <text evidence="1 2">Belongs to the arylamine N-acetyltransferase family.</text>
</comment>
<comment type="caution">
    <text evidence="3">The sequence shown here is derived from an EMBL/GenBank/DDBJ whole genome shotgun (WGS) entry which is preliminary data.</text>
</comment>
<dbReference type="InterPro" id="IPR038765">
    <property type="entry name" value="Papain-like_cys_pep_sf"/>
</dbReference>
<evidence type="ECO:0000256" key="1">
    <source>
        <dbReference type="ARBA" id="ARBA00006547"/>
    </source>
</evidence>
<name>A0ABW4SG48_9BACL</name>
<evidence type="ECO:0000313" key="4">
    <source>
        <dbReference type="Proteomes" id="UP001597218"/>
    </source>
</evidence>
<dbReference type="PANTHER" id="PTHR11786:SF0">
    <property type="entry name" value="ARYLAMINE N-ACETYLTRANSFERASE 4-RELATED"/>
    <property type="match status" value="1"/>
</dbReference>
<dbReference type="PANTHER" id="PTHR11786">
    <property type="entry name" value="N-HYDROXYARYLAMINE O-ACETYLTRANSFERASE"/>
    <property type="match status" value="1"/>
</dbReference>
<dbReference type="RefSeq" id="WP_381537820.1">
    <property type="nucleotide sequence ID" value="NZ_JBHUGI010000027.1"/>
</dbReference>
<dbReference type="Gene3D" id="3.30.2140.20">
    <property type="match status" value="1"/>
</dbReference>
<dbReference type="InterPro" id="IPR001447">
    <property type="entry name" value="Arylamine_N-AcTrfase"/>
</dbReference>
<evidence type="ECO:0000256" key="2">
    <source>
        <dbReference type="RuleBase" id="RU003452"/>
    </source>
</evidence>
<dbReference type="SUPFAM" id="SSF54001">
    <property type="entry name" value="Cysteine proteinases"/>
    <property type="match status" value="1"/>
</dbReference>